<comment type="caution">
    <text evidence="6">The sequence shown here is derived from an EMBL/GenBank/DDBJ whole genome shotgun (WGS) entry which is preliminary data.</text>
</comment>
<dbReference type="Pfam" id="PF05615">
    <property type="entry name" value="THOC7"/>
    <property type="match status" value="1"/>
</dbReference>
<dbReference type="InterPro" id="IPR008501">
    <property type="entry name" value="THOC7/Mft1"/>
</dbReference>
<dbReference type="GO" id="GO:0000445">
    <property type="term" value="C:THO complex part of transcription export complex"/>
    <property type="evidence" value="ECO:0007669"/>
    <property type="project" value="InterPro"/>
</dbReference>
<dbReference type="PANTHER" id="PTHR23405:SF5">
    <property type="entry name" value="THO COMPLEX SUBUNIT 7 HOMOLOG"/>
    <property type="match status" value="1"/>
</dbReference>
<sequence length="224" mass="26028">MASVSDDEIIKKRLLIDGDAGNDEKRLTNFLRMFIRWCNSDDSPEESHISVQRMLMTLAQSDHAIQKSAQVYKMNLLEQEKYSQLNQQIGKYSELNQQIGKYSELNQQIVNQIQEAEQKIIGSKKELLEAKQIRKNRQEYDTMAKDIQKHPDRLGTTKKLELVAEELSQLEETKKTMEQKLDMRRKQFHVLISAIHELQAMLEEEEGGMVQEGETAKPDEMDTT</sequence>
<gene>
    <name evidence="6" type="ORF">DPMN_017187</name>
</gene>
<evidence type="ECO:0000313" key="7">
    <source>
        <dbReference type="Proteomes" id="UP000828390"/>
    </source>
</evidence>
<dbReference type="GO" id="GO:0006406">
    <property type="term" value="P:mRNA export from nucleus"/>
    <property type="evidence" value="ECO:0007669"/>
    <property type="project" value="TreeGrafter"/>
</dbReference>
<keyword evidence="7" id="KW-1185">Reference proteome</keyword>
<protein>
    <recommendedName>
        <fullName evidence="8">THO complex subunit 7 homolog</fullName>
    </recommendedName>
</protein>
<feature type="coiled-coil region" evidence="5">
    <location>
        <begin position="160"/>
        <end position="187"/>
    </location>
</feature>
<evidence type="ECO:0000256" key="3">
    <source>
        <dbReference type="ARBA" id="ARBA00023054"/>
    </source>
</evidence>
<name>A0A9D4NEE2_DREPO</name>
<evidence type="ECO:0000256" key="4">
    <source>
        <dbReference type="ARBA" id="ARBA00023242"/>
    </source>
</evidence>
<reference evidence="6" key="1">
    <citation type="journal article" date="2019" name="bioRxiv">
        <title>The Genome of the Zebra Mussel, Dreissena polymorpha: A Resource for Invasive Species Research.</title>
        <authorList>
            <person name="McCartney M.A."/>
            <person name="Auch B."/>
            <person name="Kono T."/>
            <person name="Mallez S."/>
            <person name="Zhang Y."/>
            <person name="Obille A."/>
            <person name="Becker A."/>
            <person name="Abrahante J.E."/>
            <person name="Garbe J."/>
            <person name="Badalamenti J.P."/>
            <person name="Herman A."/>
            <person name="Mangelson H."/>
            <person name="Liachko I."/>
            <person name="Sullivan S."/>
            <person name="Sone E.D."/>
            <person name="Koren S."/>
            <person name="Silverstein K.A.T."/>
            <person name="Beckman K.B."/>
            <person name="Gohl D.M."/>
        </authorList>
    </citation>
    <scope>NUCLEOTIDE SEQUENCE</scope>
    <source>
        <strain evidence="6">Duluth1</strain>
        <tissue evidence="6">Whole animal</tissue>
    </source>
</reference>
<proteinExistence type="inferred from homology"/>
<dbReference type="Proteomes" id="UP000828390">
    <property type="component" value="Unassembled WGS sequence"/>
</dbReference>
<dbReference type="PANTHER" id="PTHR23405">
    <property type="entry name" value="MAINTENANCE OF KILLER 16 MAK16 PROTEIN-RELATED"/>
    <property type="match status" value="1"/>
</dbReference>
<dbReference type="EMBL" id="JAIWYP010000001">
    <property type="protein sequence ID" value="KAH3893048.1"/>
    <property type="molecule type" value="Genomic_DNA"/>
</dbReference>
<evidence type="ECO:0000256" key="5">
    <source>
        <dbReference type="SAM" id="Coils"/>
    </source>
</evidence>
<reference evidence="6" key="2">
    <citation type="submission" date="2020-11" db="EMBL/GenBank/DDBJ databases">
        <authorList>
            <person name="McCartney M.A."/>
            <person name="Auch B."/>
            <person name="Kono T."/>
            <person name="Mallez S."/>
            <person name="Becker A."/>
            <person name="Gohl D.M."/>
            <person name="Silverstein K.A.T."/>
            <person name="Koren S."/>
            <person name="Bechman K.B."/>
            <person name="Herman A."/>
            <person name="Abrahante J.E."/>
            <person name="Garbe J."/>
        </authorList>
    </citation>
    <scope>NUCLEOTIDE SEQUENCE</scope>
    <source>
        <strain evidence="6">Duluth1</strain>
        <tissue evidence="6">Whole animal</tissue>
    </source>
</reference>
<keyword evidence="3 5" id="KW-0175">Coiled coil</keyword>
<comment type="similarity">
    <text evidence="2">Belongs to the THOC7 family.</text>
</comment>
<keyword evidence="4" id="KW-0539">Nucleus</keyword>
<feature type="coiled-coil region" evidence="5">
    <location>
        <begin position="99"/>
        <end position="133"/>
    </location>
</feature>
<dbReference type="AlphaFoldDB" id="A0A9D4NEE2"/>
<organism evidence="6 7">
    <name type="scientific">Dreissena polymorpha</name>
    <name type="common">Zebra mussel</name>
    <name type="synonym">Mytilus polymorpha</name>
    <dbReference type="NCBI Taxonomy" id="45954"/>
    <lineage>
        <taxon>Eukaryota</taxon>
        <taxon>Metazoa</taxon>
        <taxon>Spiralia</taxon>
        <taxon>Lophotrochozoa</taxon>
        <taxon>Mollusca</taxon>
        <taxon>Bivalvia</taxon>
        <taxon>Autobranchia</taxon>
        <taxon>Heteroconchia</taxon>
        <taxon>Euheterodonta</taxon>
        <taxon>Imparidentia</taxon>
        <taxon>Neoheterodontei</taxon>
        <taxon>Myida</taxon>
        <taxon>Dreissenoidea</taxon>
        <taxon>Dreissenidae</taxon>
        <taxon>Dreissena</taxon>
    </lineage>
</organism>
<evidence type="ECO:0000256" key="2">
    <source>
        <dbReference type="ARBA" id="ARBA00006482"/>
    </source>
</evidence>
<evidence type="ECO:0000313" key="6">
    <source>
        <dbReference type="EMBL" id="KAH3893048.1"/>
    </source>
</evidence>
<dbReference type="GO" id="GO:0006397">
    <property type="term" value="P:mRNA processing"/>
    <property type="evidence" value="ECO:0007669"/>
    <property type="project" value="InterPro"/>
</dbReference>
<accession>A0A9D4NEE2</accession>
<evidence type="ECO:0008006" key="8">
    <source>
        <dbReference type="Google" id="ProtNLM"/>
    </source>
</evidence>
<comment type="subcellular location">
    <subcellularLocation>
        <location evidence="1">Nucleus</location>
    </subcellularLocation>
</comment>
<evidence type="ECO:0000256" key="1">
    <source>
        <dbReference type="ARBA" id="ARBA00004123"/>
    </source>
</evidence>